<dbReference type="AlphaFoldDB" id="A0AA37UC03"/>
<proteinExistence type="predicted"/>
<evidence type="ECO:0000313" key="4">
    <source>
        <dbReference type="Proteomes" id="UP001157160"/>
    </source>
</evidence>
<organism evidence="3 4">
    <name type="scientific">Arenivirga flava</name>
    <dbReference type="NCBI Taxonomy" id="1930060"/>
    <lineage>
        <taxon>Bacteria</taxon>
        <taxon>Bacillati</taxon>
        <taxon>Actinomycetota</taxon>
        <taxon>Actinomycetes</taxon>
        <taxon>Micrococcales</taxon>
        <taxon>Microbacteriaceae</taxon>
        <taxon>Arenivirga</taxon>
    </lineage>
</organism>
<reference evidence="3 4" key="1">
    <citation type="journal article" date="2014" name="Int. J. Syst. Evol. Microbiol.">
        <title>Complete genome sequence of Corynebacterium casei LMG S-19264T (=DSM 44701T), isolated from a smear-ripened cheese.</title>
        <authorList>
            <consortium name="US DOE Joint Genome Institute (JGI-PGF)"/>
            <person name="Walter F."/>
            <person name="Albersmeier A."/>
            <person name="Kalinowski J."/>
            <person name="Ruckert C."/>
        </authorList>
    </citation>
    <scope>NUCLEOTIDE SEQUENCE [LARGE SCALE GENOMIC DNA]</scope>
    <source>
        <strain evidence="3 4">NBRC 112289</strain>
    </source>
</reference>
<dbReference type="Gene3D" id="1.50.10.10">
    <property type="match status" value="1"/>
</dbReference>
<keyword evidence="4" id="KW-1185">Reference proteome</keyword>
<dbReference type="InterPro" id="IPR008928">
    <property type="entry name" value="6-hairpin_glycosidase_sf"/>
</dbReference>
<dbReference type="EMBL" id="BSUL01000001">
    <property type="protein sequence ID" value="GMA28053.1"/>
    <property type="molecule type" value="Genomic_DNA"/>
</dbReference>
<gene>
    <name evidence="3" type="ORF">GCM10025874_13060</name>
</gene>
<feature type="compositionally biased region" description="Basic and acidic residues" evidence="1">
    <location>
        <begin position="579"/>
        <end position="589"/>
    </location>
</feature>
<dbReference type="GO" id="GO:0005975">
    <property type="term" value="P:carbohydrate metabolic process"/>
    <property type="evidence" value="ECO:0007669"/>
    <property type="project" value="InterPro"/>
</dbReference>
<feature type="region of interest" description="Disordered" evidence="1">
    <location>
        <begin position="520"/>
        <end position="743"/>
    </location>
</feature>
<feature type="domain" description="Mannosylglycerate hydrolase MGH1-like glycoside hydrolase" evidence="2">
    <location>
        <begin position="247"/>
        <end position="495"/>
    </location>
</feature>
<dbReference type="Proteomes" id="UP001157160">
    <property type="component" value="Unassembled WGS sequence"/>
</dbReference>
<dbReference type="Pfam" id="PF22422">
    <property type="entry name" value="MGH1-like_GH"/>
    <property type="match status" value="1"/>
</dbReference>
<dbReference type="InterPro" id="IPR054491">
    <property type="entry name" value="MGH1-like_GH"/>
</dbReference>
<feature type="compositionally biased region" description="Low complexity" evidence="1">
    <location>
        <begin position="597"/>
        <end position="611"/>
    </location>
</feature>
<feature type="compositionally biased region" description="Basic and acidic residues" evidence="1">
    <location>
        <begin position="717"/>
        <end position="732"/>
    </location>
</feature>
<dbReference type="InterPro" id="IPR012341">
    <property type="entry name" value="6hp_glycosidase-like_sf"/>
</dbReference>
<sequence length="743" mass="81048">MSIPAFDIDEIPFSTAGSWLNLSRVVGLHRRADDIHLVSHVTGMHPVLSLVPMKGGESAATRVSADPAVLRWTSDDGSTVEAVFASADTVRLRGRGMDMAISDPALELTPFTGSYFYEDPMDGAFVLTSYETGRRYRLHVLAGRADAVGAGRLGAGERSLTVSGERWELAITEFEAAPPASVDEAFDVIAERVRGEFDGYVDAIAGWRDERTPAASLAAYVLWSATVDPSGFVTRRTVLMSKHWMDKVWSWDHCFNAIALAVGSASAGLEQFLAPFDHQDARGGLPDSITHSEVLYNFVKPPIHGWALQRLRDAAPDALGREELVAVYRSLRRWTNFWLRARTGPGSVLPHYQHGNDSGWDNATMFDHDRVVEAPDLAAFLIVQLGTLSALSAELGYNDHEQWQATAQRILDALIDELHDERGFFARGAISGTRSKEGSLLPALTVLAAEHLPQHLNDELAERIRDHLTEWGPATQLVQSEEYEADGYWRGPIWAPPPCSSRTACAGRVTSTWPTTYGAVSCGSASSRASRRTSTPSPARGCATAPTPGPRAPTSCSPAHWRSRRRRSERPSPLPDIPSCDHDPRQAHDRARRVRGLRAASLRPAARLPAPARRRRDRRRRARRDPARVLAAARRPAVRRRGRAVGVRGGARMPAQRRTQRPSAGAAGRARRIRRSAACDRRAGEPRRRPGPRPGAGGAAREGCGDRAALGVGGARAGRDRGRAGDDGERRLHPPAPREAAVG</sequence>
<name>A0AA37UC03_9MICO</name>
<dbReference type="SUPFAM" id="SSF48208">
    <property type="entry name" value="Six-hairpin glycosidases"/>
    <property type="match status" value="1"/>
</dbReference>
<accession>A0AA37UC03</accession>
<feature type="compositionally biased region" description="Low complexity" evidence="1">
    <location>
        <begin position="701"/>
        <end position="710"/>
    </location>
</feature>
<feature type="compositionally biased region" description="Basic and acidic residues" evidence="1">
    <location>
        <begin position="677"/>
        <end position="688"/>
    </location>
</feature>
<comment type="caution">
    <text evidence="3">The sequence shown here is derived from an EMBL/GenBank/DDBJ whole genome shotgun (WGS) entry which is preliminary data.</text>
</comment>
<evidence type="ECO:0000256" key="1">
    <source>
        <dbReference type="SAM" id="MobiDB-lite"/>
    </source>
</evidence>
<evidence type="ECO:0000313" key="3">
    <source>
        <dbReference type="EMBL" id="GMA28053.1"/>
    </source>
</evidence>
<feature type="compositionally biased region" description="Low complexity" evidence="1">
    <location>
        <begin position="524"/>
        <end position="546"/>
    </location>
</feature>
<feature type="compositionally biased region" description="Basic residues" evidence="1">
    <location>
        <begin position="612"/>
        <end position="623"/>
    </location>
</feature>
<evidence type="ECO:0000259" key="2">
    <source>
        <dbReference type="Pfam" id="PF22422"/>
    </source>
</evidence>
<protein>
    <recommendedName>
        <fullName evidence="2">Mannosylglycerate hydrolase MGH1-like glycoside hydrolase domain-containing protein</fullName>
    </recommendedName>
</protein>